<dbReference type="Proteomes" id="UP001372834">
    <property type="component" value="Unassembled WGS sequence"/>
</dbReference>
<dbReference type="InterPro" id="IPR036236">
    <property type="entry name" value="Znf_C2H2_sf"/>
</dbReference>
<evidence type="ECO:0000313" key="7">
    <source>
        <dbReference type="Proteomes" id="UP001372834"/>
    </source>
</evidence>
<evidence type="ECO:0000256" key="1">
    <source>
        <dbReference type="ARBA" id="ARBA00022723"/>
    </source>
</evidence>
<dbReference type="PROSITE" id="PS50808">
    <property type="entry name" value="ZF_BED"/>
    <property type="match status" value="1"/>
</dbReference>
<dbReference type="EMBL" id="JAWJWE010000036">
    <property type="protein sequence ID" value="KAK6629309.1"/>
    <property type="molecule type" value="Genomic_DNA"/>
</dbReference>
<protein>
    <recommendedName>
        <fullName evidence="5">BED-type domain-containing protein</fullName>
    </recommendedName>
</protein>
<evidence type="ECO:0000259" key="5">
    <source>
        <dbReference type="PROSITE" id="PS50808"/>
    </source>
</evidence>
<accession>A0AAN8NUS7</accession>
<comment type="caution">
    <text evidence="6">The sequence shown here is derived from an EMBL/GenBank/DDBJ whole genome shotgun (WGS) entry which is preliminary data.</text>
</comment>
<evidence type="ECO:0000313" key="6">
    <source>
        <dbReference type="EMBL" id="KAK6629309.1"/>
    </source>
</evidence>
<organism evidence="6 7">
    <name type="scientific">Polyplax serrata</name>
    <name type="common">Common mouse louse</name>
    <dbReference type="NCBI Taxonomy" id="468196"/>
    <lineage>
        <taxon>Eukaryota</taxon>
        <taxon>Metazoa</taxon>
        <taxon>Ecdysozoa</taxon>
        <taxon>Arthropoda</taxon>
        <taxon>Hexapoda</taxon>
        <taxon>Insecta</taxon>
        <taxon>Pterygota</taxon>
        <taxon>Neoptera</taxon>
        <taxon>Paraneoptera</taxon>
        <taxon>Psocodea</taxon>
        <taxon>Troctomorpha</taxon>
        <taxon>Phthiraptera</taxon>
        <taxon>Anoplura</taxon>
        <taxon>Polyplacidae</taxon>
        <taxon>Polyplax</taxon>
    </lineage>
</organism>
<sequence length="182" mass="21342">MECTANPPTLVIRTNEWFTDETMKKYRKGCSEKRFSSSISKSLPMKWSGANGSQNKNVDLPATAYFYWKPKKIVMFDFEWQTEGFSRGSHIFSRFSYSIPGDARFGGSLNHYQSMYTNYKTSPIWTYFERRDGRSKCLICCTTLSGVYTTNAEKHLRTKHPKPHADFQLMKMNWINSRKLYE</sequence>
<evidence type="ECO:0000256" key="2">
    <source>
        <dbReference type="ARBA" id="ARBA00022771"/>
    </source>
</evidence>
<keyword evidence="1" id="KW-0479">Metal-binding</keyword>
<dbReference type="Pfam" id="PF02892">
    <property type="entry name" value="zf-BED"/>
    <property type="match status" value="1"/>
</dbReference>
<dbReference type="GO" id="GO:0003677">
    <property type="term" value="F:DNA binding"/>
    <property type="evidence" value="ECO:0007669"/>
    <property type="project" value="InterPro"/>
</dbReference>
<proteinExistence type="predicted"/>
<reference evidence="6 7" key="1">
    <citation type="submission" date="2023-10" db="EMBL/GenBank/DDBJ databases">
        <title>Genomes of two closely related lineages of the louse Polyplax serrata with different host specificities.</title>
        <authorList>
            <person name="Martinu J."/>
            <person name="Tarabai H."/>
            <person name="Stefka J."/>
            <person name="Hypsa V."/>
        </authorList>
    </citation>
    <scope>NUCLEOTIDE SEQUENCE [LARGE SCALE GENOMIC DNA]</scope>
    <source>
        <strain evidence="6">HR10_N</strain>
    </source>
</reference>
<evidence type="ECO:0000256" key="3">
    <source>
        <dbReference type="ARBA" id="ARBA00022833"/>
    </source>
</evidence>
<evidence type="ECO:0000256" key="4">
    <source>
        <dbReference type="PROSITE-ProRule" id="PRU00027"/>
    </source>
</evidence>
<dbReference type="GO" id="GO:0008270">
    <property type="term" value="F:zinc ion binding"/>
    <property type="evidence" value="ECO:0007669"/>
    <property type="project" value="UniProtKB-KW"/>
</dbReference>
<feature type="domain" description="BED-type" evidence="5">
    <location>
        <begin position="119"/>
        <end position="167"/>
    </location>
</feature>
<dbReference type="InterPro" id="IPR003656">
    <property type="entry name" value="Znf_BED"/>
</dbReference>
<keyword evidence="3" id="KW-0862">Zinc</keyword>
<dbReference type="AlphaFoldDB" id="A0AAN8NUS7"/>
<keyword evidence="2 4" id="KW-0863">Zinc-finger</keyword>
<name>A0AAN8NUS7_POLSC</name>
<gene>
    <name evidence="6" type="ORF">RUM43_003126</name>
</gene>
<dbReference type="SUPFAM" id="SSF57667">
    <property type="entry name" value="beta-beta-alpha zinc fingers"/>
    <property type="match status" value="1"/>
</dbReference>